<dbReference type="RefSeq" id="WP_345434869.1">
    <property type="nucleotide sequence ID" value="NZ_BAABHK010000010.1"/>
</dbReference>
<dbReference type="PANTHER" id="PTHR43441:SF2">
    <property type="entry name" value="FAMILY ACETYLTRANSFERASE, PUTATIVE (AFU_ORTHOLOGUE AFUA_7G00850)-RELATED"/>
    <property type="match status" value="1"/>
</dbReference>
<protein>
    <submittedName>
        <fullName evidence="2">GNAT family N-acetyltransferase</fullName>
    </submittedName>
</protein>
<dbReference type="InterPro" id="IPR000182">
    <property type="entry name" value="GNAT_dom"/>
</dbReference>
<reference evidence="3" key="1">
    <citation type="journal article" date="2019" name="Int. J. Syst. Evol. Microbiol.">
        <title>The Global Catalogue of Microorganisms (GCM) 10K type strain sequencing project: providing services to taxonomists for standard genome sequencing and annotation.</title>
        <authorList>
            <consortium name="The Broad Institute Genomics Platform"/>
            <consortium name="The Broad Institute Genome Sequencing Center for Infectious Disease"/>
            <person name="Wu L."/>
            <person name="Ma J."/>
        </authorList>
    </citation>
    <scope>NUCLEOTIDE SEQUENCE [LARGE SCALE GENOMIC DNA]</scope>
    <source>
        <strain evidence="3">JCM 17939</strain>
    </source>
</reference>
<dbReference type="EMBL" id="BAABHK010000010">
    <property type="protein sequence ID" value="GAA4631876.1"/>
    <property type="molecule type" value="Genomic_DNA"/>
</dbReference>
<accession>A0ABP8ULF9</accession>
<evidence type="ECO:0000313" key="2">
    <source>
        <dbReference type="EMBL" id="GAA4631876.1"/>
    </source>
</evidence>
<feature type="domain" description="N-acetyltransferase" evidence="1">
    <location>
        <begin position="4"/>
        <end position="156"/>
    </location>
</feature>
<sequence length="158" mass="16787">MSTVTLQPVDENLLPRLLDLAAADTEPHEVMPSLPGAPRWTDARRAAFREYHRPADGAAYAVLVDGQLVGAARITPAEAPGAVQANIWLGRSARGKGYSTEALRLLIDEARTHGAHALIAETHVSNVAAVAALRTLGAMIWEDPDTGSVHATLRVGQD</sequence>
<evidence type="ECO:0000259" key="1">
    <source>
        <dbReference type="PROSITE" id="PS51186"/>
    </source>
</evidence>
<dbReference type="Pfam" id="PF13302">
    <property type="entry name" value="Acetyltransf_3"/>
    <property type="match status" value="1"/>
</dbReference>
<dbReference type="CDD" id="cd04301">
    <property type="entry name" value="NAT_SF"/>
    <property type="match status" value="1"/>
</dbReference>
<keyword evidence="3" id="KW-1185">Reference proteome</keyword>
<evidence type="ECO:0000313" key="3">
    <source>
        <dbReference type="Proteomes" id="UP001501442"/>
    </source>
</evidence>
<proteinExistence type="predicted"/>
<dbReference type="InterPro" id="IPR016181">
    <property type="entry name" value="Acyl_CoA_acyltransferase"/>
</dbReference>
<dbReference type="PANTHER" id="PTHR43441">
    <property type="entry name" value="RIBOSOMAL-PROTEIN-SERINE ACETYLTRANSFERASE"/>
    <property type="match status" value="1"/>
</dbReference>
<name>A0ABP8ULF9_9ACTN</name>
<organism evidence="2 3">
    <name type="scientific">Actinoallomurus vinaceus</name>
    <dbReference type="NCBI Taxonomy" id="1080074"/>
    <lineage>
        <taxon>Bacteria</taxon>
        <taxon>Bacillati</taxon>
        <taxon>Actinomycetota</taxon>
        <taxon>Actinomycetes</taxon>
        <taxon>Streptosporangiales</taxon>
        <taxon>Thermomonosporaceae</taxon>
        <taxon>Actinoallomurus</taxon>
    </lineage>
</organism>
<gene>
    <name evidence="2" type="ORF">GCM10023196_062990</name>
</gene>
<dbReference type="PROSITE" id="PS51186">
    <property type="entry name" value="GNAT"/>
    <property type="match status" value="1"/>
</dbReference>
<dbReference type="InterPro" id="IPR051908">
    <property type="entry name" value="Ribosomal_N-acetyltransferase"/>
</dbReference>
<dbReference type="Proteomes" id="UP001501442">
    <property type="component" value="Unassembled WGS sequence"/>
</dbReference>
<dbReference type="Gene3D" id="3.40.630.30">
    <property type="match status" value="1"/>
</dbReference>
<dbReference type="SUPFAM" id="SSF55729">
    <property type="entry name" value="Acyl-CoA N-acyltransferases (Nat)"/>
    <property type="match status" value="1"/>
</dbReference>
<comment type="caution">
    <text evidence="2">The sequence shown here is derived from an EMBL/GenBank/DDBJ whole genome shotgun (WGS) entry which is preliminary data.</text>
</comment>